<evidence type="ECO:0000256" key="2">
    <source>
        <dbReference type="ARBA" id="ARBA00022723"/>
    </source>
</evidence>
<evidence type="ECO:0000313" key="9">
    <source>
        <dbReference type="Proteomes" id="UP000215137"/>
    </source>
</evidence>
<dbReference type="AlphaFoldDB" id="A0A286R7V7"/>
<keyword evidence="2" id="KW-0479">Metal-binding</keyword>
<keyword evidence="4 8" id="KW-0223">Dioxygenase</keyword>
<dbReference type="InterPro" id="IPR006620">
    <property type="entry name" value="Pro_4_hyd_alph"/>
</dbReference>
<keyword evidence="6" id="KW-0408">Iron</keyword>
<feature type="domain" description="Fe2OG dioxygenase" evidence="7">
    <location>
        <begin position="168"/>
        <end position="273"/>
    </location>
</feature>
<dbReference type="Pfam" id="PF13640">
    <property type="entry name" value="2OG-FeII_Oxy_3"/>
    <property type="match status" value="1"/>
</dbReference>
<sequence>MEKMKTISNELQDWIIDTLKQGVSPLAITNGLIKKGFDARFAYETMFEIAFASSDIKGASTYQYEPVYLNEQPHSIVVDNQMVFVRSNFIKPTIIQLDHVLSDEECDFLIERAKCRLQPSKVIDANSGAEKAAAGRTSKGMYFKLQEDDFIARIEKRISLLTSYPIENGEGLQVLHYEVGDEYKSHFDFFPENRVDNRKGGQRIATMLIYLNDVESGGETIFPKINASFTPKKGSAVFFHYSNSLGEVDRKSLHSSLPVQRGEKWVATKWIRQKAID</sequence>
<evidence type="ECO:0000256" key="5">
    <source>
        <dbReference type="ARBA" id="ARBA00023002"/>
    </source>
</evidence>
<gene>
    <name evidence="8" type="ORF">CKF48_21420</name>
</gene>
<dbReference type="PROSITE" id="PS51471">
    <property type="entry name" value="FE2OG_OXY"/>
    <property type="match status" value="1"/>
</dbReference>
<organism evidence="8 9">
    <name type="scientific">Cytobacillus kochii</name>
    <dbReference type="NCBI Taxonomy" id="859143"/>
    <lineage>
        <taxon>Bacteria</taxon>
        <taxon>Bacillati</taxon>
        <taxon>Bacillota</taxon>
        <taxon>Bacilli</taxon>
        <taxon>Bacillales</taxon>
        <taxon>Bacillaceae</taxon>
        <taxon>Cytobacillus</taxon>
    </lineage>
</organism>
<keyword evidence="5" id="KW-0560">Oxidoreductase</keyword>
<keyword evidence="9" id="KW-1185">Reference proteome</keyword>
<dbReference type="GO" id="GO:0031418">
    <property type="term" value="F:L-ascorbic acid binding"/>
    <property type="evidence" value="ECO:0007669"/>
    <property type="project" value="UniProtKB-KW"/>
</dbReference>
<dbReference type="GO" id="GO:0004656">
    <property type="term" value="F:procollagen-proline 4-dioxygenase activity"/>
    <property type="evidence" value="ECO:0007669"/>
    <property type="project" value="TreeGrafter"/>
</dbReference>
<comment type="cofactor">
    <cofactor evidence="1">
        <name>L-ascorbate</name>
        <dbReference type="ChEBI" id="CHEBI:38290"/>
    </cofactor>
</comment>
<evidence type="ECO:0000256" key="6">
    <source>
        <dbReference type="ARBA" id="ARBA00023004"/>
    </source>
</evidence>
<evidence type="ECO:0000313" key="8">
    <source>
        <dbReference type="EMBL" id="ASV69641.1"/>
    </source>
</evidence>
<proteinExistence type="predicted"/>
<dbReference type="OrthoDB" id="269774at2"/>
<evidence type="ECO:0000256" key="4">
    <source>
        <dbReference type="ARBA" id="ARBA00022964"/>
    </source>
</evidence>
<evidence type="ECO:0000256" key="1">
    <source>
        <dbReference type="ARBA" id="ARBA00001961"/>
    </source>
</evidence>
<dbReference type="SMART" id="SM00702">
    <property type="entry name" value="P4Hc"/>
    <property type="match status" value="1"/>
</dbReference>
<name>A0A286R7V7_9BACI</name>
<dbReference type="GO" id="GO:0005506">
    <property type="term" value="F:iron ion binding"/>
    <property type="evidence" value="ECO:0007669"/>
    <property type="project" value="InterPro"/>
</dbReference>
<dbReference type="InterPro" id="IPR044862">
    <property type="entry name" value="Pro_4_hyd_alph_FE2OG_OXY"/>
</dbReference>
<dbReference type="Proteomes" id="UP000215137">
    <property type="component" value="Chromosome"/>
</dbReference>
<keyword evidence="3" id="KW-0847">Vitamin C</keyword>
<accession>A0A286R7V7</accession>
<dbReference type="KEGG" id="bko:CKF48_21420"/>
<dbReference type="InterPro" id="IPR045054">
    <property type="entry name" value="P4HA-like"/>
</dbReference>
<dbReference type="PANTHER" id="PTHR10869">
    <property type="entry name" value="PROLYL 4-HYDROXYLASE ALPHA SUBUNIT"/>
    <property type="match status" value="1"/>
</dbReference>
<dbReference type="InterPro" id="IPR005123">
    <property type="entry name" value="Oxoglu/Fe-dep_dioxygenase_dom"/>
</dbReference>
<dbReference type="EMBL" id="CP022983">
    <property type="protein sequence ID" value="ASV69641.1"/>
    <property type="molecule type" value="Genomic_DNA"/>
</dbReference>
<dbReference type="Gene3D" id="2.60.120.620">
    <property type="entry name" value="q2cbj1_9rhob like domain"/>
    <property type="match status" value="1"/>
</dbReference>
<protein>
    <submittedName>
        <fullName evidence="8">2-oxoglutarate-dependent dioxygenase</fullName>
    </submittedName>
</protein>
<evidence type="ECO:0000259" key="7">
    <source>
        <dbReference type="PROSITE" id="PS51471"/>
    </source>
</evidence>
<dbReference type="PANTHER" id="PTHR10869:SF246">
    <property type="entry name" value="TRANSMEMBRANE PROLYL 4-HYDROXYLASE"/>
    <property type="match status" value="1"/>
</dbReference>
<evidence type="ECO:0000256" key="3">
    <source>
        <dbReference type="ARBA" id="ARBA00022896"/>
    </source>
</evidence>
<reference evidence="8 9" key="1">
    <citation type="submission" date="2017-08" db="EMBL/GenBank/DDBJ databases">
        <title>Complete Genome Sequence of Bacillus kochii Oregon-R-modENCODE STRAIN BDGP4, isolated from Drosophila melanogaster gut.</title>
        <authorList>
            <person name="Wan K.H."/>
            <person name="Yu C."/>
            <person name="Park S."/>
            <person name="Hammonds A.S."/>
            <person name="Booth B.W."/>
            <person name="Celniker S.E."/>
        </authorList>
    </citation>
    <scope>NUCLEOTIDE SEQUENCE [LARGE SCALE GENOMIC DNA]</scope>
    <source>
        <strain evidence="8 9">BDGP4</strain>
    </source>
</reference>